<organism evidence="9 10">
    <name type="scientific">Devosia enhydra</name>
    <dbReference type="NCBI Taxonomy" id="665118"/>
    <lineage>
        <taxon>Bacteria</taxon>
        <taxon>Pseudomonadati</taxon>
        <taxon>Pseudomonadota</taxon>
        <taxon>Alphaproteobacteria</taxon>
        <taxon>Hyphomicrobiales</taxon>
        <taxon>Devosiaceae</taxon>
        <taxon>Devosia</taxon>
    </lineage>
</organism>
<keyword evidence="6" id="KW-0663">Pyridoxal phosphate</keyword>
<evidence type="ECO:0000256" key="2">
    <source>
        <dbReference type="ARBA" id="ARBA00007441"/>
    </source>
</evidence>
<keyword evidence="5 9" id="KW-0808">Transferase</keyword>
<dbReference type="GO" id="GO:0030170">
    <property type="term" value="F:pyridoxal phosphate binding"/>
    <property type="evidence" value="ECO:0007669"/>
    <property type="project" value="InterPro"/>
</dbReference>
<evidence type="ECO:0000256" key="3">
    <source>
        <dbReference type="ARBA" id="ARBA00012753"/>
    </source>
</evidence>
<keyword evidence="4 9" id="KW-0032">Aminotransferase</keyword>
<name>A0A1K2HVS4_9HYPH</name>
<dbReference type="GO" id="GO:0004069">
    <property type="term" value="F:L-aspartate:2-oxoglutarate aminotransferase activity"/>
    <property type="evidence" value="ECO:0007669"/>
    <property type="project" value="UniProtKB-EC"/>
</dbReference>
<dbReference type="RefSeq" id="WP_072339913.1">
    <property type="nucleotide sequence ID" value="NZ_FPKU01000001.1"/>
</dbReference>
<dbReference type="EC" id="2.6.1.1" evidence="3"/>
<evidence type="ECO:0000256" key="1">
    <source>
        <dbReference type="ARBA" id="ARBA00001933"/>
    </source>
</evidence>
<dbReference type="AlphaFoldDB" id="A0A1K2HVS4"/>
<gene>
    <name evidence="9" type="ORF">SAMN02983003_1231</name>
</gene>
<dbReference type="Gene3D" id="3.40.640.10">
    <property type="entry name" value="Type I PLP-dependent aspartate aminotransferase-like (Major domain)"/>
    <property type="match status" value="1"/>
</dbReference>
<accession>A0A1K2HVS4</accession>
<dbReference type="InterPro" id="IPR015421">
    <property type="entry name" value="PyrdxlP-dep_Trfase_major"/>
</dbReference>
<dbReference type="Proteomes" id="UP000183447">
    <property type="component" value="Unassembled WGS sequence"/>
</dbReference>
<evidence type="ECO:0000256" key="4">
    <source>
        <dbReference type="ARBA" id="ARBA00022576"/>
    </source>
</evidence>
<dbReference type="InterPro" id="IPR015424">
    <property type="entry name" value="PyrdxlP-dep_Trfase"/>
</dbReference>
<dbReference type="CDD" id="cd00609">
    <property type="entry name" value="AAT_like"/>
    <property type="match status" value="1"/>
</dbReference>
<evidence type="ECO:0000256" key="6">
    <source>
        <dbReference type="ARBA" id="ARBA00022898"/>
    </source>
</evidence>
<dbReference type="PANTHER" id="PTHR46383:SF2">
    <property type="entry name" value="AMINOTRANSFERASE"/>
    <property type="match status" value="1"/>
</dbReference>
<comment type="catalytic activity">
    <reaction evidence="7">
        <text>L-aspartate + 2-oxoglutarate = oxaloacetate + L-glutamate</text>
        <dbReference type="Rhea" id="RHEA:21824"/>
        <dbReference type="ChEBI" id="CHEBI:16452"/>
        <dbReference type="ChEBI" id="CHEBI:16810"/>
        <dbReference type="ChEBI" id="CHEBI:29985"/>
        <dbReference type="ChEBI" id="CHEBI:29991"/>
        <dbReference type="EC" id="2.6.1.1"/>
    </reaction>
</comment>
<feature type="domain" description="Aminotransferase class I/classII large" evidence="8">
    <location>
        <begin position="43"/>
        <end position="386"/>
    </location>
</feature>
<dbReference type="PANTHER" id="PTHR46383">
    <property type="entry name" value="ASPARTATE AMINOTRANSFERASE"/>
    <property type="match status" value="1"/>
</dbReference>
<proteinExistence type="inferred from homology"/>
<dbReference type="InterPro" id="IPR004839">
    <property type="entry name" value="Aminotransferase_I/II_large"/>
</dbReference>
<evidence type="ECO:0000259" key="8">
    <source>
        <dbReference type="Pfam" id="PF00155"/>
    </source>
</evidence>
<evidence type="ECO:0000256" key="7">
    <source>
        <dbReference type="ARBA" id="ARBA00049185"/>
    </source>
</evidence>
<dbReference type="STRING" id="665118.SAMN02983003_1231"/>
<sequence>MPALPPQHDLPEGHADDGLTPFHAMEILALARQLEGQGRSICHLEVGEPCVPPAPEVRRAAVDALALPQRYTHAKGMPELRARLARWYRERHGAEVDPEHILVTMGSSAGFILAFLSAFAPGARIAVTRPGYPAYLNTIAALGFSAREIALSPETGWRLDAEMIEAAFRAEPFEGLLFASPANPTGAMISPEGMAGVVETCRRLGVRLISDEIYHGLSHGMRCASALETTDEAIIVNSFSKYFCMTGWRIGWLVLPEALVRRAEMLQQNLFISAPSLSQVAGLAALETTAYSEVQREGYGRNRVLLTEGLAQLGFGVGAPSDGAFYAYADASAFTNQSLEFCKAMLAEAGVAATPGIDFDRRDGGRYVRFSYAGTEATMTEALERLGGWLSR</sequence>
<protein>
    <recommendedName>
        <fullName evidence="3">aspartate transaminase</fullName>
        <ecNumber evidence="3">2.6.1.1</ecNumber>
    </recommendedName>
</protein>
<evidence type="ECO:0000313" key="9">
    <source>
        <dbReference type="EMBL" id="SFZ82707.1"/>
    </source>
</evidence>
<reference evidence="9 10" key="1">
    <citation type="submission" date="2016-11" db="EMBL/GenBank/DDBJ databases">
        <authorList>
            <person name="Jaros S."/>
            <person name="Januszkiewicz K."/>
            <person name="Wedrychowicz H."/>
        </authorList>
    </citation>
    <scope>NUCLEOTIDE SEQUENCE [LARGE SCALE GENOMIC DNA]</scope>
    <source>
        <strain evidence="9 10">ATCC 23634</strain>
    </source>
</reference>
<dbReference type="OrthoDB" id="9804407at2"/>
<dbReference type="Pfam" id="PF00155">
    <property type="entry name" value="Aminotran_1_2"/>
    <property type="match status" value="1"/>
</dbReference>
<dbReference type="GO" id="GO:0006520">
    <property type="term" value="P:amino acid metabolic process"/>
    <property type="evidence" value="ECO:0007669"/>
    <property type="project" value="InterPro"/>
</dbReference>
<evidence type="ECO:0000256" key="5">
    <source>
        <dbReference type="ARBA" id="ARBA00022679"/>
    </source>
</evidence>
<dbReference type="SUPFAM" id="SSF53383">
    <property type="entry name" value="PLP-dependent transferases"/>
    <property type="match status" value="1"/>
</dbReference>
<evidence type="ECO:0000313" key="10">
    <source>
        <dbReference type="Proteomes" id="UP000183447"/>
    </source>
</evidence>
<comment type="similarity">
    <text evidence="2">Belongs to the class-I pyridoxal-phosphate-dependent aminotransferase family.</text>
</comment>
<keyword evidence="10" id="KW-1185">Reference proteome</keyword>
<comment type="cofactor">
    <cofactor evidence="1">
        <name>pyridoxal 5'-phosphate</name>
        <dbReference type="ChEBI" id="CHEBI:597326"/>
    </cofactor>
</comment>
<dbReference type="EMBL" id="FPKU01000001">
    <property type="protein sequence ID" value="SFZ82707.1"/>
    <property type="molecule type" value="Genomic_DNA"/>
</dbReference>
<dbReference type="InterPro" id="IPR050596">
    <property type="entry name" value="AspAT/PAT-like"/>
</dbReference>